<dbReference type="RefSeq" id="WP_231440128.1">
    <property type="nucleotide sequence ID" value="NZ_JAJOMB010000003.1"/>
</dbReference>
<dbReference type="Proteomes" id="UP001138997">
    <property type="component" value="Unassembled WGS sequence"/>
</dbReference>
<keyword evidence="2" id="KW-1185">Reference proteome</keyword>
<comment type="caution">
    <text evidence="1">The sequence shown here is derived from an EMBL/GenBank/DDBJ whole genome shotgun (WGS) entry which is preliminary data.</text>
</comment>
<reference evidence="1" key="1">
    <citation type="submission" date="2021-11" db="EMBL/GenBank/DDBJ databases">
        <title>Streptomyces corallinus and Kineosporia corallina sp. nov., two new coral-derived marine actinobacteria.</title>
        <authorList>
            <person name="Buangrab K."/>
            <person name="Sutthacheep M."/>
            <person name="Yeemin T."/>
            <person name="Harunari E."/>
            <person name="Igarashi Y."/>
            <person name="Sripreechasak P."/>
            <person name="Kanchanasin P."/>
            <person name="Tanasupawat S."/>
            <person name="Phongsopitanun W."/>
        </authorList>
    </citation>
    <scope>NUCLEOTIDE SEQUENCE</scope>
    <source>
        <strain evidence="1">JCM 31032</strain>
    </source>
</reference>
<dbReference type="AlphaFoldDB" id="A0A9X1N9D0"/>
<protein>
    <recommendedName>
        <fullName evidence="3">FXSXX-COOH protein</fullName>
    </recommendedName>
</protein>
<evidence type="ECO:0008006" key="3">
    <source>
        <dbReference type="Google" id="ProtNLM"/>
    </source>
</evidence>
<evidence type="ECO:0000313" key="1">
    <source>
        <dbReference type="EMBL" id="MCD5310952.1"/>
    </source>
</evidence>
<sequence length="56" mass="5800">MTAIHPDVIRTRLVDLSGVSLGELSRYDPAELAEVSAPLIDEMSAAATVSLAGSDS</sequence>
<gene>
    <name evidence="1" type="ORF">LR394_08595</name>
</gene>
<accession>A0A9X1N9D0</accession>
<evidence type="ECO:0000313" key="2">
    <source>
        <dbReference type="Proteomes" id="UP001138997"/>
    </source>
</evidence>
<organism evidence="1 2">
    <name type="scientific">Kineosporia babensis</name>
    <dbReference type="NCBI Taxonomy" id="499548"/>
    <lineage>
        <taxon>Bacteria</taxon>
        <taxon>Bacillati</taxon>
        <taxon>Actinomycetota</taxon>
        <taxon>Actinomycetes</taxon>
        <taxon>Kineosporiales</taxon>
        <taxon>Kineosporiaceae</taxon>
        <taxon>Kineosporia</taxon>
    </lineage>
</organism>
<name>A0A9X1N9D0_9ACTN</name>
<proteinExistence type="predicted"/>
<dbReference type="EMBL" id="JAJOMB010000003">
    <property type="protein sequence ID" value="MCD5310952.1"/>
    <property type="molecule type" value="Genomic_DNA"/>
</dbReference>